<evidence type="ECO:0000313" key="3">
    <source>
        <dbReference type="Proteomes" id="UP001440599"/>
    </source>
</evidence>
<accession>A0ABV1EPB1</accession>
<sequence>MFEPEYRAQFDSINPSPALVEATKDRVRTASSNREKPRRHLTRRGLAALATAAVLTVTALAAGPTLWQAIQNDLGNRASYATQVEAACEDQGIRIEVLAALADTRVTRLYFTVQDRTGALLDADTTSDLILSQETGGQFDWGNGGKGLEVLSYDPEQHLATLVYSRGTADLAGTPPTRVRLDATYFIPGHRQAELVLDRDELPTETLESTVTDAGTTVLLSDQNPMVLGEDGDVSISSIGFASDGSFHIRFAQGEKVSPITDGECPFRVDYYLYDPENPERWPDQGVGNAICTAVEGGWDFCLPSLTPDTLEYLDLLCLSADYSVAGGRIEGNWAVTVPVEVMDLRTAAPAEPLVLPYTQNGEQPYGRAHDAQLHQLTVSPLSVCADFTTPEGQEAPCMLNGAELSLTVTMADGTVLAPAYYDEVWSQQAGWVMWEFEDPIDPDQLVSVTLNGQTIPLS</sequence>
<name>A0ABV1EPB1_9FIRM</name>
<proteinExistence type="predicted"/>
<evidence type="ECO:0000256" key="1">
    <source>
        <dbReference type="SAM" id="Phobius"/>
    </source>
</evidence>
<evidence type="ECO:0000313" key="2">
    <source>
        <dbReference type="EMBL" id="MEQ2455742.1"/>
    </source>
</evidence>
<comment type="caution">
    <text evidence="2">The sequence shown here is derived from an EMBL/GenBank/DDBJ whole genome shotgun (WGS) entry which is preliminary data.</text>
</comment>
<dbReference type="RefSeq" id="WP_349139344.1">
    <property type="nucleotide sequence ID" value="NZ_JBBMFT010000002.1"/>
</dbReference>
<feature type="transmembrane region" description="Helical" evidence="1">
    <location>
        <begin position="46"/>
        <end position="67"/>
    </location>
</feature>
<reference evidence="2 3" key="1">
    <citation type="submission" date="2024-03" db="EMBL/GenBank/DDBJ databases">
        <title>Human intestinal bacterial collection.</title>
        <authorList>
            <person name="Pauvert C."/>
            <person name="Hitch T.C.A."/>
            <person name="Clavel T."/>
        </authorList>
    </citation>
    <scope>NUCLEOTIDE SEQUENCE [LARGE SCALE GENOMIC DNA]</scope>
    <source>
        <strain evidence="2 3">CLA-AP-H34</strain>
    </source>
</reference>
<dbReference type="Proteomes" id="UP001440599">
    <property type="component" value="Unassembled WGS sequence"/>
</dbReference>
<keyword evidence="1" id="KW-0812">Transmembrane</keyword>
<dbReference type="EMBL" id="JBBMFT010000002">
    <property type="protein sequence ID" value="MEQ2455742.1"/>
    <property type="molecule type" value="Genomic_DNA"/>
</dbReference>
<evidence type="ECO:0008006" key="4">
    <source>
        <dbReference type="Google" id="ProtNLM"/>
    </source>
</evidence>
<organism evidence="2 3">
    <name type="scientific">Flavonifractor hominis</name>
    <dbReference type="NCBI Taxonomy" id="3133178"/>
    <lineage>
        <taxon>Bacteria</taxon>
        <taxon>Bacillati</taxon>
        <taxon>Bacillota</taxon>
        <taxon>Clostridia</taxon>
        <taxon>Eubacteriales</taxon>
        <taxon>Oscillospiraceae</taxon>
        <taxon>Flavonifractor</taxon>
    </lineage>
</organism>
<keyword evidence="1" id="KW-1133">Transmembrane helix</keyword>
<protein>
    <recommendedName>
        <fullName evidence="4">DUF4179 domain-containing protein</fullName>
    </recommendedName>
</protein>
<gene>
    <name evidence="2" type="ORF">WMO45_04345</name>
</gene>
<keyword evidence="3" id="KW-1185">Reference proteome</keyword>
<keyword evidence="1" id="KW-0472">Membrane</keyword>